<comment type="caution">
    <text evidence="1">The sequence shown here is derived from an EMBL/GenBank/DDBJ whole genome shotgun (WGS) entry which is preliminary data.</text>
</comment>
<gene>
    <name evidence="1" type="ORF">ACEZDG_26720</name>
</gene>
<evidence type="ECO:0000313" key="2">
    <source>
        <dbReference type="Proteomes" id="UP001592582"/>
    </source>
</evidence>
<dbReference type="SUPFAM" id="SSF52091">
    <property type="entry name" value="SpoIIaa-like"/>
    <property type="match status" value="1"/>
</dbReference>
<organism evidence="1 2">
    <name type="scientific">Streptacidiphilus alkalitolerans</name>
    <dbReference type="NCBI Taxonomy" id="3342712"/>
    <lineage>
        <taxon>Bacteria</taxon>
        <taxon>Bacillati</taxon>
        <taxon>Actinomycetota</taxon>
        <taxon>Actinomycetes</taxon>
        <taxon>Kitasatosporales</taxon>
        <taxon>Streptomycetaceae</taxon>
        <taxon>Streptacidiphilus</taxon>
    </lineage>
</organism>
<sequence length="116" mass="12441">MTYQGRRMLHLHLHPADPGQVRASIHGVVDADAAQNIADTVAGLVTADTREVHLDVDQANALSAAAAAILLFALLRAARTHDPAAAVTVHRADSRTRAHMRELGLDRLIAHSDHPL</sequence>
<reference evidence="1 2" key="1">
    <citation type="submission" date="2024-09" db="EMBL/GenBank/DDBJ databases">
        <authorList>
            <person name="Lee S.D."/>
        </authorList>
    </citation>
    <scope>NUCLEOTIDE SEQUENCE [LARGE SCALE GENOMIC DNA]</scope>
    <source>
        <strain evidence="1 2">N1-1</strain>
    </source>
</reference>
<dbReference type="Proteomes" id="UP001592582">
    <property type="component" value="Unassembled WGS sequence"/>
</dbReference>
<name>A0ABV6VGL7_9ACTN</name>
<protein>
    <submittedName>
        <fullName evidence="1">Uncharacterized protein</fullName>
    </submittedName>
</protein>
<keyword evidence="2" id="KW-1185">Reference proteome</keyword>
<dbReference type="Gene3D" id="3.30.750.24">
    <property type="entry name" value="STAS domain"/>
    <property type="match status" value="1"/>
</dbReference>
<dbReference type="EMBL" id="JBHEZX010000013">
    <property type="protein sequence ID" value="MFC1412865.1"/>
    <property type="molecule type" value="Genomic_DNA"/>
</dbReference>
<evidence type="ECO:0000313" key="1">
    <source>
        <dbReference type="EMBL" id="MFC1412865.1"/>
    </source>
</evidence>
<accession>A0ABV6VGL7</accession>
<dbReference type="InterPro" id="IPR036513">
    <property type="entry name" value="STAS_dom_sf"/>
</dbReference>
<proteinExistence type="predicted"/>